<evidence type="ECO:0000256" key="5">
    <source>
        <dbReference type="PIRSR" id="PIRSR017617-1"/>
    </source>
</evidence>
<dbReference type="EMBL" id="HBGY01029633">
    <property type="protein sequence ID" value="CAD9606260.1"/>
    <property type="molecule type" value="Transcribed_RNA"/>
</dbReference>
<evidence type="ECO:0000256" key="3">
    <source>
        <dbReference type="ARBA" id="ARBA00022898"/>
    </source>
</evidence>
<dbReference type="GO" id="GO:0005829">
    <property type="term" value="C:cytosol"/>
    <property type="evidence" value="ECO:0007669"/>
    <property type="project" value="TreeGrafter"/>
</dbReference>
<dbReference type="InterPro" id="IPR015424">
    <property type="entry name" value="PyrdxlP-dep_Trfase"/>
</dbReference>
<keyword evidence="3" id="KW-0663">Pyridoxal phosphate</keyword>
<dbReference type="NCBIfam" id="NF041359">
    <property type="entry name" value="GntG_guanitoxin"/>
    <property type="match status" value="1"/>
</dbReference>
<feature type="domain" description="Aromatic amino acid beta-eliminating lyase/threonine aldolase" evidence="6">
    <location>
        <begin position="2"/>
        <end position="266"/>
    </location>
</feature>
<keyword evidence="4" id="KW-0456">Lyase</keyword>
<dbReference type="GO" id="GO:0008732">
    <property type="term" value="F:L-allo-threonine aldolase activity"/>
    <property type="evidence" value="ECO:0007669"/>
    <property type="project" value="TreeGrafter"/>
</dbReference>
<organism evidence="7">
    <name type="scientific">Leptocylindrus danicus</name>
    <dbReference type="NCBI Taxonomy" id="163516"/>
    <lineage>
        <taxon>Eukaryota</taxon>
        <taxon>Sar</taxon>
        <taxon>Stramenopiles</taxon>
        <taxon>Ochrophyta</taxon>
        <taxon>Bacillariophyta</taxon>
        <taxon>Coscinodiscophyceae</taxon>
        <taxon>Chaetocerotophycidae</taxon>
        <taxon>Leptocylindrales</taxon>
        <taxon>Leptocylindraceae</taxon>
        <taxon>Leptocylindrus</taxon>
    </lineage>
</organism>
<comment type="similarity">
    <text evidence="2">Belongs to the threonine aldolase family.</text>
</comment>
<evidence type="ECO:0000259" key="6">
    <source>
        <dbReference type="Pfam" id="PF01212"/>
    </source>
</evidence>
<dbReference type="Pfam" id="PF01212">
    <property type="entry name" value="Beta_elim_lyase"/>
    <property type="match status" value="1"/>
</dbReference>
<evidence type="ECO:0000313" key="7">
    <source>
        <dbReference type="EMBL" id="CAD9606260.1"/>
    </source>
</evidence>
<feature type="modified residue" description="N6-(pyridoxal phosphate)lysine" evidence="5">
    <location>
        <position position="194"/>
    </location>
</feature>
<dbReference type="FunFam" id="3.40.640.10:FF:000030">
    <property type="entry name" value="Low-specificity L-threonine aldolase"/>
    <property type="match status" value="1"/>
</dbReference>
<dbReference type="SUPFAM" id="SSF53383">
    <property type="entry name" value="PLP-dependent transferases"/>
    <property type="match status" value="1"/>
</dbReference>
<dbReference type="InterPro" id="IPR015421">
    <property type="entry name" value="PyrdxlP-dep_Trfase_major"/>
</dbReference>
<dbReference type="GO" id="GO:0006567">
    <property type="term" value="P:L-threonine catabolic process"/>
    <property type="evidence" value="ECO:0007669"/>
    <property type="project" value="TreeGrafter"/>
</dbReference>
<dbReference type="InterPro" id="IPR023603">
    <property type="entry name" value="Low_specificity_L-TA-like"/>
</dbReference>
<dbReference type="PANTHER" id="PTHR48097:SF9">
    <property type="entry name" value="L-THREONINE ALDOLASE"/>
    <property type="match status" value="1"/>
</dbReference>
<dbReference type="InterPro" id="IPR015422">
    <property type="entry name" value="PyrdxlP-dep_Trfase_small"/>
</dbReference>
<evidence type="ECO:0000256" key="1">
    <source>
        <dbReference type="ARBA" id="ARBA00001933"/>
    </source>
</evidence>
<dbReference type="Gene3D" id="3.40.640.10">
    <property type="entry name" value="Type I PLP-dependent aspartate aminotransferase-like (Major domain)"/>
    <property type="match status" value="1"/>
</dbReference>
<name>A0A7S2PMU0_9STRA</name>
<sequence length="345" mass="37064">MKMFNAGMNAKLGDDVMGDDPTVQELQSKCAKMFGKEEGLYVPTGTMSNLAAIMSHAASVPSIGKEIVVGADSHISMWEQGNVASFAGVHTRQIPDHGGVMELDDIRRVCHSDDDDHCAKTTLVCLENTHNLNGGRVLSKRYIDAVGKLVHSELEDPVRLHLDGARIFHAAVSLGMGVNELCSAADSVSICLSKGLGAPLGSVLVGESEFIRLAKRARKALGGGMRQSGVVAGMGLYALESHVERLHESHAHAQRLAKKLSNEGFHIALKGGVVDSNIVFFCLPDNANISGDDLLRRLGEEYNVKLGGGYIRTGERRAMFRVVTHLETNDEGIDRALEGLIALCL</sequence>
<gene>
    <name evidence="7" type="ORF">LDAN0321_LOCUS18394</name>
</gene>
<comment type="cofactor">
    <cofactor evidence="1">
        <name>pyridoxal 5'-phosphate</name>
        <dbReference type="ChEBI" id="CHEBI:597326"/>
    </cofactor>
</comment>
<protein>
    <recommendedName>
        <fullName evidence="6">Aromatic amino acid beta-eliminating lyase/threonine aldolase domain-containing protein</fullName>
    </recommendedName>
</protein>
<accession>A0A7S2PMU0</accession>
<reference evidence="7" key="1">
    <citation type="submission" date="2021-01" db="EMBL/GenBank/DDBJ databases">
        <authorList>
            <person name="Corre E."/>
            <person name="Pelletier E."/>
            <person name="Niang G."/>
            <person name="Scheremetjew M."/>
            <person name="Finn R."/>
            <person name="Kale V."/>
            <person name="Holt S."/>
            <person name="Cochrane G."/>
            <person name="Meng A."/>
            <person name="Brown T."/>
            <person name="Cohen L."/>
        </authorList>
    </citation>
    <scope>NUCLEOTIDE SEQUENCE</scope>
    <source>
        <strain evidence="7">B650</strain>
    </source>
</reference>
<dbReference type="Gene3D" id="3.90.1150.10">
    <property type="entry name" value="Aspartate Aminotransferase, domain 1"/>
    <property type="match status" value="1"/>
</dbReference>
<dbReference type="PANTHER" id="PTHR48097">
    <property type="entry name" value="L-THREONINE ALDOLASE-RELATED"/>
    <property type="match status" value="1"/>
</dbReference>
<dbReference type="PIRSF" id="PIRSF017617">
    <property type="entry name" value="Thr_aldolase"/>
    <property type="match status" value="1"/>
</dbReference>
<evidence type="ECO:0000256" key="4">
    <source>
        <dbReference type="ARBA" id="ARBA00023239"/>
    </source>
</evidence>
<evidence type="ECO:0000256" key="2">
    <source>
        <dbReference type="ARBA" id="ARBA00006966"/>
    </source>
</evidence>
<dbReference type="InterPro" id="IPR001597">
    <property type="entry name" value="ArAA_b-elim_lyase/Thr_aldolase"/>
</dbReference>
<dbReference type="GO" id="GO:0006545">
    <property type="term" value="P:glycine biosynthetic process"/>
    <property type="evidence" value="ECO:0007669"/>
    <property type="project" value="TreeGrafter"/>
</dbReference>
<dbReference type="AlphaFoldDB" id="A0A7S2PMU0"/>
<proteinExistence type="inferred from homology"/>